<gene>
    <name evidence="4" type="ORF">LDH80_37085</name>
</gene>
<dbReference type="Pfam" id="PF05532">
    <property type="entry name" value="CsbD"/>
    <property type="match status" value="1"/>
</dbReference>
<dbReference type="GeneID" id="95605174"/>
<name>A0ABY6R7H6_9ACTN</name>
<organism evidence="4 5">
    <name type="scientific">Streptomyces tanashiensis</name>
    <dbReference type="NCBI Taxonomy" id="67367"/>
    <lineage>
        <taxon>Bacteria</taxon>
        <taxon>Bacillati</taxon>
        <taxon>Actinomycetota</taxon>
        <taxon>Actinomycetes</taxon>
        <taxon>Kitasatosporales</taxon>
        <taxon>Streptomycetaceae</taxon>
        <taxon>Streptomyces</taxon>
    </lineage>
</organism>
<reference evidence="4" key="1">
    <citation type="submission" date="2021-09" db="EMBL/GenBank/DDBJ databases">
        <title>Complete genome sequence and metabolic characterization of Streptomyces tanashiensis DSM 731 the producer of antibacterial Kalafungin and diverse secondary metabolites.</title>
        <authorList>
            <person name="Abbasi M.N."/>
            <person name="Anwar M.N."/>
            <person name="Alam K."/>
            <person name="Shoaib M."/>
            <person name="Lin Z."/>
            <person name="Hayat M."/>
            <person name="Ali M.I."/>
            <person name="Malik H.M.T."/>
            <person name="Ahmed I."/>
            <person name="Li A."/>
            <person name="Hailong Wang H."/>
            <person name="Zhang Y."/>
        </authorList>
    </citation>
    <scope>NUCLEOTIDE SEQUENCE</scope>
    <source>
        <strain evidence="4">Kala</strain>
    </source>
</reference>
<sequence>MSDKEKGRAKAEQAKGKLKETAGRAVGNERMTAEGRAEKAKGNARQAKEKIKDTFKS</sequence>
<dbReference type="Proteomes" id="UP001164506">
    <property type="component" value="Chromosome"/>
</dbReference>
<proteinExistence type="inferred from homology"/>
<evidence type="ECO:0000256" key="2">
    <source>
        <dbReference type="SAM" id="MobiDB-lite"/>
    </source>
</evidence>
<protein>
    <submittedName>
        <fullName evidence="4">CsbD family protein</fullName>
    </submittedName>
</protein>
<evidence type="ECO:0000256" key="1">
    <source>
        <dbReference type="ARBA" id="ARBA00009129"/>
    </source>
</evidence>
<evidence type="ECO:0000259" key="3">
    <source>
        <dbReference type="Pfam" id="PF05532"/>
    </source>
</evidence>
<dbReference type="InterPro" id="IPR036629">
    <property type="entry name" value="YjbJ_sf"/>
</dbReference>
<dbReference type="Gene3D" id="1.10.1470.10">
    <property type="entry name" value="YjbJ"/>
    <property type="match status" value="1"/>
</dbReference>
<evidence type="ECO:0000313" key="5">
    <source>
        <dbReference type="Proteomes" id="UP001164506"/>
    </source>
</evidence>
<feature type="domain" description="CsbD-like" evidence="3">
    <location>
        <begin position="8"/>
        <end position="56"/>
    </location>
</feature>
<accession>A0ABY6R7H6</accession>
<dbReference type="RefSeq" id="WP_190101996.1">
    <property type="nucleotide sequence ID" value="NZ_BMUH01000002.1"/>
</dbReference>
<feature type="region of interest" description="Disordered" evidence="2">
    <location>
        <begin position="1"/>
        <end position="57"/>
    </location>
</feature>
<dbReference type="InterPro" id="IPR008462">
    <property type="entry name" value="CsbD"/>
</dbReference>
<dbReference type="EMBL" id="CP084204">
    <property type="protein sequence ID" value="UZX25967.1"/>
    <property type="molecule type" value="Genomic_DNA"/>
</dbReference>
<comment type="similarity">
    <text evidence="1">Belongs to the UPF0337 (CsbD) family.</text>
</comment>
<evidence type="ECO:0000313" key="4">
    <source>
        <dbReference type="EMBL" id="UZX25967.1"/>
    </source>
</evidence>
<feature type="compositionally biased region" description="Basic and acidic residues" evidence="2">
    <location>
        <begin position="1"/>
        <end position="22"/>
    </location>
</feature>
<dbReference type="SUPFAM" id="SSF69047">
    <property type="entry name" value="Hypothetical protein YjbJ"/>
    <property type="match status" value="1"/>
</dbReference>
<feature type="compositionally biased region" description="Basic and acidic residues" evidence="2">
    <location>
        <begin position="31"/>
        <end position="57"/>
    </location>
</feature>
<keyword evidence="5" id="KW-1185">Reference proteome</keyword>